<dbReference type="Gene3D" id="3.40.640.10">
    <property type="entry name" value="Type I PLP-dependent aspartate aminotransferase-like (Major domain)"/>
    <property type="match status" value="1"/>
</dbReference>
<dbReference type="InterPro" id="IPR015424">
    <property type="entry name" value="PyrdxlP-dep_Trfase"/>
</dbReference>
<dbReference type="Gene3D" id="3.90.1150.10">
    <property type="entry name" value="Aspartate Aminotransferase, domain 1"/>
    <property type="match status" value="1"/>
</dbReference>
<dbReference type="InterPro" id="IPR015422">
    <property type="entry name" value="PyrdxlP-dep_Trfase_small"/>
</dbReference>
<protein>
    <submittedName>
        <fullName evidence="6">DegT/DnrJ/EryC1/StrS family aminotransferase</fullName>
    </submittedName>
</protein>
<feature type="modified residue" description="N6-(pyridoxal phosphate)lysine" evidence="4">
    <location>
        <position position="189"/>
    </location>
</feature>
<dbReference type="PANTHER" id="PTHR30244">
    <property type="entry name" value="TRANSAMINASE"/>
    <property type="match status" value="1"/>
</dbReference>
<dbReference type="GO" id="GO:0030170">
    <property type="term" value="F:pyridoxal phosphate binding"/>
    <property type="evidence" value="ECO:0007669"/>
    <property type="project" value="TreeGrafter"/>
</dbReference>
<dbReference type="Proteomes" id="UP000298213">
    <property type="component" value="Unassembled WGS sequence"/>
</dbReference>
<dbReference type="CDD" id="cd00616">
    <property type="entry name" value="AHBA_syn"/>
    <property type="match status" value="1"/>
</dbReference>
<evidence type="ECO:0000256" key="2">
    <source>
        <dbReference type="ARBA" id="ARBA00037999"/>
    </source>
</evidence>
<dbReference type="Pfam" id="PF01041">
    <property type="entry name" value="DegT_DnrJ_EryC1"/>
    <property type="match status" value="1"/>
</dbReference>
<proteinExistence type="inferred from homology"/>
<dbReference type="SUPFAM" id="SSF53383">
    <property type="entry name" value="PLP-dependent transferases"/>
    <property type="match status" value="1"/>
</dbReference>
<evidence type="ECO:0000313" key="7">
    <source>
        <dbReference type="Proteomes" id="UP000298213"/>
    </source>
</evidence>
<evidence type="ECO:0000256" key="4">
    <source>
        <dbReference type="PIRSR" id="PIRSR000390-2"/>
    </source>
</evidence>
<feature type="active site" description="Proton acceptor" evidence="3">
    <location>
        <position position="189"/>
    </location>
</feature>
<dbReference type="InterPro" id="IPR015421">
    <property type="entry name" value="PyrdxlP-dep_Trfase_major"/>
</dbReference>
<keyword evidence="1 4" id="KW-0663">Pyridoxal phosphate</keyword>
<evidence type="ECO:0000256" key="5">
    <source>
        <dbReference type="RuleBase" id="RU004508"/>
    </source>
</evidence>
<dbReference type="EMBL" id="SPDV01000002">
    <property type="protein sequence ID" value="TFI59885.1"/>
    <property type="molecule type" value="Genomic_DNA"/>
</dbReference>
<comment type="caution">
    <text evidence="6">The sequence shown here is derived from an EMBL/GenBank/DDBJ whole genome shotgun (WGS) entry which is preliminary data.</text>
</comment>
<dbReference type="GO" id="GO:0000271">
    <property type="term" value="P:polysaccharide biosynthetic process"/>
    <property type="evidence" value="ECO:0007669"/>
    <property type="project" value="TreeGrafter"/>
</dbReference>
<dbReference type="InterPro" id="IPR000653">
    <property type="entry name" value="DegT/StrS_aminotransferase"/>
</dbReference>
<organism evidence="6 7">
    <name type="scientific">Sphingomonas parva</name>
    <dbReference type="NCBI Taxonomy" id="2555898"/>
    <lineage>
        <taxon>Bacteria</taxon>
        <taxon>Pseudomonadati</taxon>
        <taxon>Pseudomonadota</taxon>
        <taxon>Alphaproteobacteria</taxon>
        <taxon>Sphingomonadales</taxon>
        <taxon>Sphingomonadaceae</taxon>
        <taxon>Sphingomonas</taxon>
    </lineage>
</organism>
<keyword evidence="7" id="KW-1185">Reference proteome</keyword>
<comment type="similarity">
    <text evidence="2 5">Belongs to the DegT/DnrJ/EryC1 family.</text>
</comment>
<dbReference type="OrthoDB" id="9768668at2"/>
<dbReference type="GO" id="GO:0008483">
    <property type="term" value="F:transaminase activity"/>
    <property type="evidence" value="ECO:0007669"/>
    <property type="project" value="UniProtKB-KW"/>
</dbReference>
<accession>A0A4Y8ZXD7</accession>
<evidence type="ECO:0000313" key="6">
    <source>
        <dbReference type="EMBL" id="TFI59885.1"/>
    </source>
</evidence>
<evidence type="ECO:0000256" key="3">
    <source>
        <dbReference type="PIRSR" id="PIRSR000390-1"/>
    </source>
</evidence>
<keyword evidence="6" id="KW-0032">Aminotransferase</keyword>
<dbReference type="AlphaFoldDB" id="A0A4Y8ZXD7"/>
<evidence type="ECO:0000256" key="1">
    <source>
        <dbReference type="ARBA" id="ARBA00022898"/>
    </source>
</evidence>
<reference evidence="6 7" key="1">
    <citation type="submission" date="2019-03" db="EMBL/GenBank/DDBJ databases">
        <title>Genome sequence of Sphingomonas sp. 17J27-24.</title>
        <authorList>
            <person name="Kim M."/>
            <person name="Maeng S."/>
            <person name="Sathiyaraj S."/>
        </authorList>
    </citation>
    <scope>NUCLEOTIDE SEQUENCE [LARGE SCALE GENOMIC DNA]</scope>
    <source>
        <strain evidence="6 7">17J27-24</strain>
    </source>
</reference>
<name>A0A4Y8ZXD7_9SPHN</name>
<keyword evidence="6" id="KW-0808">Transferase</keyword>
<dbReference type="PANTHER" id="PTHR30244:SF9">
    <property type="entry name" value="PROTEIN RV3402C"/>
    <property type="match status" value="1"/>
</dbReference>
<sequence length="374" mass="41347">MSEHSLSDTIYVTRPYLPPLAEFLPLLEQIWDSRVLTNKGPFHAQLEARLCEYFEAEHVALMTNGMLALSVAIDAAALSGEIITTPYSFVATTHSVKMGQLEPVFVDVRPGDLNIDPDLIEAAITPRTSAIVAVHCYGNPCDVEAIQAIATRHGLKVIYDAAHAFGVRYRARSLLSYGDFSTLSFHATKAFNTFEGGAVVVRDGDANVAVDRFRNFGIADEVTIPAVGTNAKMSEFNAALGLLQLEHFEHVRSERRRVDALYRAELGELDGLDCLPIPADTEPNFSYFPILVGPEFGASRDALYEALKQQGVNSRRYFYPLLSTLPMYRGLPSAQEERLPVATRAAQRVLCLPIYPELSEGDQRRIIETIKAAR</sequence>
<gene>
    <name evidence="6" type="ORF">E2493_01140</name>
</gene>
<dbReference type="PIRSF" id="PIRSF000390">
    <property type="entry name" value="PLP_StrS"/>
    <property type="match status" value="1"/>
</dbReference>